<sequence length="142" mass="16490">MTTPLPNYHFDVQFGGVSLRFTEVTGLDIQVEVIDFRDGSSMEYNTRKMPGQHRYSNLILKRGLVPGDTDFFDWMKTVQVGQPERRDLVVRLLNEEHNPVFMWKLRNAFPVKYSGPHFNSMRSELAVETLEIAYESMDVESV</sequence>
<dbReference type="AlphaFoldDB" id="A0A6I6GQK2"/>
<proteinExistence type="predicted"/>
<gene>
    <name evidence="1" type="ORF">GLV81_02475</name>
</gene>
<dbReference type="Pfam" id="PF06841">
    <property type="entry name" value="Phage_T4_gp19"/>
    <property type="match status" value="1"/>
</dbReference>
<dbReference type="NCBIfam" id="TIGR02241">
    <property type="entry name" value="conserved hypothetical phage tail region protein"/>
    <property type="match status" value="1"/>
</dbReference>
<organism evidence="1 2">
    <name type="scientific">Phnomibacter ginsenosidimutans</name>
    <dbReference type="NCBI Taxonomy" id="2676868"/>
    <lineage>
        <taxon>Bacteria</taxon>
        <taxon>Pseudomonadati</taxon>
        <taxon>Bacteroidota</taxon>
        <taxon>Chitinophagia</taxon>
        <taxon>Chitinophagales</taxon>
        <taxon>Chitinophagaceae</taxon>
        <taxon>Phnomibacter</taxon>
    </lineage>
</organism>
<dbReference type="EMBL" id="CP046566">
    <property type="protein sequence ID" value="QGW29958.1"/>
    <property type="molecule type" value="Genomic_DNA"/>
</dbReference>
<dbReference type="GO" id="GO:0005198">
    <property type="term" value="F:structural molecule activity"/>
    <property type="evidence" value="ECO:0007669"/>
    <property type="project" value="InterPro"/>
</dbReference>
<dbReference type="InterPro" id="IPR011747">
    <property type="entry name" value="CHP02241"/>
</dbReference>
<evidence type="ECO:0000313" key="2">
    <source>
        <dbReference type="Proteomes" id="UP000426027"/>
    </source>
</evidence>
<accession>A0A6I6GQK2</accession>
<evidence type="ECO:0000313" key="1">
    <source>
        <dbReference type="EMBL" id="QGW29958.1"/>
    </source>
</evidence>
<keyword evidence="2" id="KW-1185">Reference proteome</keyword>
<dbReference type="PANTHER" id="PTHR38009:SF1">
    <property type="entry name" value="CONSERVED HYPOTHETICAL PHAGE TAIL PROTEIN"/>
    <property type="match status" value="1"/>
</dbReference>
<dbReference type="PANTHER" id="PTHR38009">
    <property type="entry name" value="CONSERVED HYPOTHETICAL PHAGE TAIL PROTEIN"/>
    <property type="match status" value="1"/>
</dbReference>
<protein>
    <submittedName>
        <fullName evidence="1">Phage tail protein</fullName>
    </submittedName>
</protein>
<reference evidence="1 2" key="1">
    <citation type="submission" date="2019-11" db="EMBL/GenBank/DDBJ databases">
        <authorList>
            <person name="Im W.T."/>
        </authorList>
    </citation>
    <scope>NUCLEOTIDE SEQUENCE [LARGE SCALE GENOMIC DNA]</scope>
    <source>
        <strain evidence="1 2">SB-02</strain>
    </source>
</reference>
<dbReference type="KEGG" id="fls:GLV81_02475"/>
<dbReference type="Proteomes" id="UP000426027">
    <property type="component" value="Chromosome"/>
</dbReference>
<dbReference type="InterPro" id="IPR010667">
    <property type="entry name" value="Phage_T4_Gp19"/>
</dbReference>
<name>A0A6I6GQK2_9BACT</name>